<evidence type="ECO:0008006" key="4">
    <source>
        <dbReference type="Google" id="ProtNLM"/>
    </source>
</evidence>
<dbReference type="InterPro" id="IPR027417">
    <property type="entry name" value="P-loop_NTPase"/>
</dbReference>
<gene>
    <name evidence="3" type="ORF">PITCH_A2160003</name>
</gene>
<name>A0A445MXR1_9BACT</name>
<dbReference type="Gene3D" id="3.40.50.300">
    <property type="entry name" value="P-loop containing nucleotide triphosphate hydrolases"/>
    <property type="match status" value="2"/>
</dbReference>
<dbReference type="InterPro" id="IPR051396">
    <property type="entry name" value="Bact_Antivir_Def_Nuclease"/>
</dbReference>
<evidence type="ECO:0000259" key="1">
    <source>
        <dbReference type="Pfam" id="PF13175"/>
    </source>
</evidence>
<dbReference type="EMBL" id="OJIN01000131">
    <property type="protein sequence ID" value="SPD74213.1"/>
    <property type="molecule type" value="Genomic_DNA"/>
</dbReference>
<feature type="domain" description="Endonuclease GajA/Old nuclease/RecF-like AAA" evidence="1">
    <location>
        <begin position="1"/>
        <end position="56"/>
    </location>
</feature>
<reference evidence="3" key="1">
    <citation type="submission" date="2018-01" db="EMBL/GenBank/DDBJ databases">
        <authorList>
            <person name="Regsiter A."/>
            <person name="William W."/>
        </authorList>
    </citation>
    <scope>NUCLEOTIDE SEQUENCE</scope>
    <source>
        <strain evidence="3">TRIP AH-1</strain>
    </source>
</reference>
<dbReference type="InterPro" id="IPR003959">
    <property type="entry name" value="ATPase_AAA_core"/>
</dbReference>
<sequence>MITGLDIKGFKKFVHLSIHQLSRVNLVGGRNNIGKTSLLEAIFLFFDRMNPHMVTNQFARRGVSILPLEPETLWSPIFFNYEIKHGISISVTYGKITETMNITYNPNYLPALVRANKAAASGRQLQIKTDQKPMPSYALDIVYKTNGIKGASHLTVGVEGLGLQVEKMKATKMQATIIPSRYISPPNEDAERYGKLDVAGEENDILEFLRIIEPNLKGLSSVTMGNISMVHGDIGLQRKIPVPYMGEGVAKLLSIILAIANTKGGIVLIDEFENGLHYSVMQKVWEGIGKAAKKYDCQVIATTHSYECLDAAYKGFSGDLAQDFSYLRLDSFGDETKAKIFDYEMLKVAIESNMEVR</sequence>
<protein>
    <recommendedName>
        <fullName evidence="4">ATPase AAA-type core domain-containing protein</fullName>
    </recommendedName>
</protein>
<evidence type="ECO:0000313" key="3">
    <source>
        <dbReference type="EMBL" id="SPD74213.1"/>
    </source>
</evidence>
<accession>A0A445MXR1</accession>
<dbReference type="PANTHER" id="PTHR43581:SF4">
    <property type="entry name" value="ATP_GTP PHOSPHATASE"/>
    <property type="match status" value="1"/>
</dbReference>
<organism evidence="3">
    <name type="scientific">uncultured Desulfobacterium sp</name>
    <dbReference type="NCBI Taxonomy" id="201089"/>
    <lineage>
        <taxon>Bacteria</taxon>
        <taxon>Pseudomonadati</taxon>
        <taxon>Thermodesulfobacteriota</taxon>
        <taxon>Desulfobacteria</taxon>
        <taxon>Desulfobacterales</taxon>
        <taxon>Desulfobacteriaceae</taxon>
        <taxon>Desulfobacterium</taxon>
        <taxon>environmental samples</taxon>
    </lineage>
</organism>
<dbReference type="AlphaFoldDB" id="A0A445MXR1"/>
<evidence type="ECO:0000259" key="2">
    <source>
        <dbReference type="Pfam" id="PF13304"/>
    </source>
</evidence>
<dbReference type="GO" id="GO:0016887">
    <property type="term" value="F:ATP hydrolysis activity"/>
    <property type="evidence" value="ECO:0007669"/>
    <property type="project" value="InterPro"/>
</dbReference>
<dbReference type="InterPro" id="IPR041685">
    <property type="entry name" value="AAA_GajA/Old/RecF-like"/>
</dbReference>
<dbReference type="PANTHER" id="PTHR43581">
    <property type="entry name" value="ATP/GTP PHOSPHATASE"/>
    <property type="match status" value="1"/>
</dbReference>
<feature type="domain" description="ATPase AAA-type core" evidence="2">
    <location>
        <begin position="188"/>
        <end position="309"/>
    </location>
</feature>
<proteinExistence type="predicted"/>
<dbReference type="Pfam" id="PF13304">
    <property type="entry name" value="AAA_21"/>
    <property type="match status" value="1"/>
</dbReference>
<dbReference type="Pfam" id="PF13175">
    <property type="entry name" value="AAA_15"/>
    <property type="match status" value="1"/>
</dbReference>
<dbReference type="GO" id="GO:0005524">
    <property type="term" value="F:ATP binding"/>
    <property type="evidence" value="ECO:0007669"/>
    <property type="project" value="InterPro"/>
</dbReference>
<dbReference type="SUPFAM" id="SSF52540">
    <property type="entry name" value="P-loop containing nucleoside triphosphate hydrolases"/>
    <property type="match status" value="1"/>
</dbReference>